<feature type="region of interest" description="Disordered" evidence="1">
    <location>
        <begin position="1"/>
        <end position="33"/>
    </location>
</feature>
<organism evidence="2 3">
    <name type="scientific">Pleuronectes platessa</name>
    <name type="common">European plaice</name>
    <dbReference type="NCBI Taxonomy" id="8262"/>
    <lineage>
        <taxon>Eukaryota</taxon>
        <taxon>Metazoa</taxon>
        <taxon>Chordata</taxon>
        <taxon>Craniata</taxon>
        <taxon>Vertebrata</taxon>
        <taxon>Euteleostomi</taxon>
        <taxon>Actinopterygii</taxon>
        <taxon>Neopterygii</taxon>
        <taxon>Teleostei</taxon>
        <taxon>Neoteleostei</taxon>
        <taxon>Acanthomorphata</taxon>
        <taxon>Carangaria</taxon>
        <taxon>Pleuronectiformes</taxon>
        <taxon>Pleuronectoidei</taxon>
        <taxon>Pleuronectidae</taxon>
        <taxon>Pleuronectes</taxon>
    </lineage>
</organism>
<dbReference type="EMBL" id="CADEAL010001091">
    <property type="protein sequence ID" value="CAB1428829.1"/>
    <property type="molecule type" value="Genomic_DNA"/>
</dbReference>
<reference evidence="2" key="1">
    <citation type="submission" date="2020-03" db="EMBL/GenBank/DDBJ databases">
        <authorList>
            <person name="Weist P."/>
        </authorList>
    </citation>
    <scope>NUCLEOTIDE SEQUENCE</scope>
</reference>
<evidence type="ECO:0000313" key="2">
    <source>
        <dbReference type="EMBL" id="CAB1428829.1"/>
    </source>
</evidence>
<comment type="caution">
    <text evidence="2">The sequence shown here is derived from an EMBL/GenBank/DDBJ whole genome shotgun (WGS) entry which is preliminary data.</text>
</comment>
<name>A0A9N7UBK6_PLEPL</name>
<keyword evidence="3" id="KW-1185">Reference proteome</keyword>
<accession>A0A9N7UBK6</accession>
<evidence type="ECO:0000256" key="1">
    <source>
        <dbReference type="SAM" id="MobiDB-lite"/>
    </source>
</evidence>
<dbReference type="AlphaFoldDB" id="A0A9N7UBK6"/>
<protein>
    <submittedName>
        <fullName evidence="2">Uncharacterized protein</fullName>
    </submittedName>
</protein>
<gene>
    <name evidence="2" type="ORF">PLEPLA_LOCUS16804</name>
</gene>
<dbReference type="Proteomes" id="UP001153269">
    <property type="component" value="Unassembled WGS sequence"/>
</dbReference>
<proteinExistence type="predicted"/>
<sequence>MREIVSNGRVVSRTPDAPTVALATSPGNNKQEPHITVFRPHIWTAPAHVPRSPVDVWTCGRVDVLTRFPPPEAGAVDGHCLVQTTQTRQVPRPCSAHEEFLALSSQRPRQALLASVEPPTPATDKPQWRTRHRCWDACLCIAIVRKCHCWHLTAAGEPTRACLLATCSPASSATDTGSLVFSAVIPRLSPPRPGRLAGPGPVKINQDGFKETEKSLVDVSVPPSLPPSFPPSLARPLPTQRWFCRGEQRGRPGALVPHMKTASLQSKAGRIDAAPVRYTDDKDVYY</sequence>
<evidence type="ECO:0000313" key="3">
    <source>
        <dbReference type="Proteomes" id="UP001153269"/>
    </source>
</evidence>